<keyword evidence="5" id="KW-1185">Reference proteome</keyword>
<dbReference type="GO" id="GO:0005829">
    <property type="term" value="C:cytosol"/>
    <property type="evidence" value="ECO:0007669"/>
    <property type="project" value="TreeGrafter"/>
</dbReference>
<keyword evidence="2" id="KW-0460">Magnesium</keyword>
<dbReference type="GO" id="GO:0005975">
    <property type="term" value="P:carbohydrate metabolic process"/>
    <property type="evidence" value="ECO:0007669"/>
    <property type="project" value="InterPro"/>
</dbReference>
<reference evidence="4 5" key="1">
    <citation type="journal article" date="2024" name="Nat. Commun.">
        <title>Phylogenomics reveals the evolutionary origins of lichenization in chlorophyte algae.</title>
        <authorList>
            <person name="Puginier C."/>
            <person name="Libourel C."/>
            <person name="Otte J."/>
            <person name="Skaloud P."/>
            <person name="Haon M."/>
            <person name="Grisel S."/>
            <person name="Petersen M."/>
            <person name="Berrin J.G."/>
            <person name="Delaux P.M."/>
            <person name="Dal Grande F."/>
            <person name="Keller J."/>
        </authorList>
    </citation>
    <scope>NUCLEOTIDE SEQUENCE [LARGE SCALE GENOMIC DNA]</scope>
    <source>
        <strain evidence="4 5">SAG 2036</strain>
    </source>
</reference>
<dbReference type="Proteomes" id="UP001465755">
    <property type="component" value="Unassembled WGS sequence"/>
</dbReference>
<keyword evidence="1" id="KW-0479">Metal-binding</keyword>
<dbReference type="SUPFAM" id="SSF55957">
    <property type="entry name" value="Phosphoglucomutase, C-terminal domain"/>
    <property type="match status" value="1"/>
</dbReference>
<accession>A0AAW1NMM7</accession>
<evidence type="ECO:0000256" key="2">
    <source>
        <dbReference type="ARBA" id="ARBA00022842"/>
    </source>
</evidence>
<dbReference type="GO" id="GO:0004614">
    <property type="term" value="F:phosphoglucomutase activity"/>
    <property type="evidence" value="ECO:0007669"/>
    <property type="project" value="InterPro"/>
</dbReference>
<evidence type="ECO:0000313" key="4">
    <source>
        <dbReference type="EMBL" id="KAK9790315.1"/>
    </source>
</evidence>
<sequence>MAENAVFFKQVPACLKGTGSSGATIRMYVEKYVAADAGDSALSQPAAQALAPLVKVALSLSNLQALTGRDKPTVISSLSRRTCCKLFVSSRVVEQREQYLDPSVICSCVTFWQL</sequence>
<gene>
    <name evidence="4" type="ORF">WJX73_002853</name>
</gene>
<dbReference type="Pfam" id="PF24947">
    <property type="entry name" value="PGM1_C_vert_fung"/>
    <property type="match status" value="1"/>
</dbReference>
<name>A0AAW1NMM7_9CHLO</name>
<dbReference type="EMBL" id="JALJOQ010000195">
    <property type="protein sequence ID" value="KAK9790315.1"/>
    <property type="molecule type" value="Genomic_DNA"/>
</dbReference>
<evidence type="ECO:0000256" key="1">
    <source>
        <dbReference type="ARBA" id="ARBA00022723"/>
    </source>
</evidence>
<keyword evidence="3" id="KW-0413">Isomerase</keyword>
<comment type="caution">
    <text evidence="4">The sequence shown here is derived from an EMBL/GenBank/DDBJ whole genome shotgun (WGS) entry which is preliminary data.</text>
</comment>
<evidence type="ECO:0000256" key="3">
    <source>
        <dbReference type="ARBA" id="ARBA00023235"/>
    </source>
</evidence>
<dbReference type="Gene3D" id="3.30.310.50">
    <property type="entry name" value="Alpha-D-phosphohexomutase, C-terminal domain"/>
    <property type="match status" value="1"/>
</dbReference>
<evidence type="ECO:0000313" key="5">
    <source>
        <dbReference type="Proteomes" id="UP001465755"/>
    </source>
</evidence>
<organism evidence="4 5">
    <name type="scientific">Symbiochloris irregularis</name>
    <dbReference type="NCBI Taxonomy" id="706552"/>
    <lineage>
        <taxon>Eukaryota</taxon>
        <taxon>Viridiplantae</taxon>
        <taxon>Chlorophyta</taxon>
        <taxon>core chlorophytes</taxon>
        <taxon>Trebouxiophyceae</taxon>
        <taxon>Trebouxiales</taxon>
        <taxon>Trebouxiaceae</taxon>
        <taxon>Symbiochloris</taxon>
    </lineage>
</organism>
<protein>
    <submittedName>
        <fullName evidence="4">Uncharacterized protein</fullName>
    </submittedName>
</protein>
<dbReference type="GO" id="GO:0046872">
    <property type="term" value="F:metal ion binding"/>
    <property type="evidence" value="ECO:0007669"/>
    <property type="project" value="UniProtKB-KW"/>
</dbReference>
<dbReference type="AlphaFoldDB" id="A0AAW1NMM7"/>
<dbReference type="PANTHER" id="PTHR22573:SF2">
    <property type="entry name" value="PHOSPHOGLUCOMUTASE"/>
    <property type="match status" value="1"/>
</dbReference>
<proteinExistence type="predicted"/>
<dbReference type="InterPro" id="IPR045244">
    <property type="entry name" value="PGM"/>
</dbReference>
<dbReference type="InterPro" id="IPR036900">
    <property type="entry name" value="A-D-PHexomutase_C_sf"/>
</dbReference>
<dbReference type="PANTHER" id="PTHR22573">
    <property type="entry name" value="PHOSPHOHEXOMUTASE FAMILY MEMBER"/>
    <property type="match status" value="1"/>
</dbReference>